<dbReference type="Proteomes" id="UP000023152">
    <property type="component" value="Unassembled WGS sequence"/>
</dbReference>
<protein>
    <submittedName>
        <fullName evidence="2">Uncharacterized protein</fullName>
    </submittedName>
</protein>
<keyword evidence="3" id="KW-1185">Reference proteome</keyword>
<proteinExistence type="predicted"/>
<evidence type="ECO:0000313" key="3">
    <source>
        <dbReference type="Proteomes" id="UP000023152"/>
    </source>
</evidence>
<sequence>MLRPKRRIDAEEVIAHSCFAEIETCFPNSQQFESVFSSVLNPNYKTNVWYSARTAANKENIGSYGPKKKQLQYINSKHSTGDIDMKPEMKEYTMHSQKEVLEDLGRICLKRSLLKVTEKRTNEAKESKAGNAMDNNNKKDSNNSTFGMNGSSYDKYSTILNSSLVNFVVTFTK</sequence>
<evidence type="ECO:0000313" key="2">
    <source>
        <dbReference type="EMBL" id="ETO00753.1"/>
    </source>
</evidence>
<evidence type="ECO:0000256" key="1">
    <source>
        <dbReference type="SAM" id="MobiDB-lite"/>
    </source>
</evidence>
<name>X6LFI1_RETFI</name>
<comment type="caution">
    <text evidence="2">The sequence shown here is derived from an EMBL/GenBank/DDBJ whole genome shotgun (WGS) entry which is preliminary data.</text>
</comment>
<organism evidence="2 3">
    <name type="scientific">Reticulomyxa filosa</name>
    <dbReference type="NCBI Taxonomy" id="46433"/>
    <lineage>
        <taxon>Eukaryota</taxon>
        <taxon>Sar</taxon>
        <taxon>Rhizaria</taxon>
        <taxon>Retaria</taxon>
        <taxon>Foraminifera</taxon>
        <taxon>Monothalamids</taxon>
        <taxon>Reticulomyxidae</taxon>
        <taxon>Reticulomyxa</taxon>
    </lineage>
</organism>
<dbReference type="EMBL" id="ASPP01040104">
    <property type="protein sequence ID" value="ETO00753.1"/>
    <property type="molecule type" value="Genomic_DNA"/>
</dbReference>
<feature type="non-terminal residue" evidence="2">
    <location>
        <position position="173"/>
    </location>
</feature>
<dbReference type="AlphaFoldDB" id="X6LFI1"/>
<gene>
    <name evidence="2" type="ORF">RFI_36687</name>
</gene>
<reference evidence="2 3" key="1">
    <citation type="journal article" date="2013" name="Curr. Biol.">
        <title>The Genome of the Foraminiferan Reticulomyxa filosa.</title>
        <authorList>
            <person name="Glockner G."/>
            <person name="Hulsmann N."/>
            <person name="Schleicher M."/>
            <person name="Noegel A.A."/>
            <person name="Eichinger L."/>
            <person name="Gallinger C."/>
            <person name="Pawlowski J."/>
            <person name="Sierra R."/>
            <person name="Euteneuer U."/>
            <person name="Pillet L."/>
            <person name="Moustafa A."/>
            <person name="Platzer M."/>
            <person name="Groth M."/>
            <person name="Szafranski K."/>
            <person name="Schliwa M."/>
        </authorList>
    </citation>
    <scope>NUCLEOTIDE SEQUENCE [LARGE SCALE GENOMIC DNA]</scope>
</reference>
<accession>X6LFI1</accession>
<feature type="region of interest" description="Disordered" evidence="1">
    <location>
        <begin position="120"/>
        <end position="146"/>
    </location>
</feature>